<protein>
    <submittedName>
        <fullName evidence="1">Uncharacterized protein</fullName>
    </submittedName>
</protein>
<sequence>MLTSTLLFYAVLILIIHVDSTPFREVLVYFLVRTG</sequence>
<reference evidence="1 2" key="1">
    <citation type="submission" date="2021-02" db="EMBL/GenBank/DDBJ databases">
        <title>Isolation and Efficacy of Vancomycin Resistant Enterococci-specific Bacteriophages in Wax Moth Larvae Model Galleria mellonella.</title>
        <authorList>
            <person name="El Haddad L."/>
            <person name="Harb C.P."/>
            <person name="Clark J.R."/>
            <person name="Terwilliger A.L."/>
            <person name="Chaftari C."/>
            <person name="Duna M."/>
            <person name="Youssef S."/>
            <person name="Stibich M."/>
            <person name="Maresso A."/>
            <person name="Chemaly R.F."/>
        </authorList>
    </citation>
    <scope>NUCLEOTIDE SEQUENCE [LARGE SCALE GENOMIC DNA]</scope>
</reference>
<name>A0AAE7RFK3_9CAUD</name>
<keyword evidence="2" id="KW-1185">Reference proteome</keyword>
<evidence type="ECO:0000313" key="1">
    <source>
        <dbReference type="EMBL" id="QVW28109.1"/>
    </source>
</evidence>
<organism evidence="1 2">
    <name type="scientific">Enterococcus phage MDA2</name>
    <dbReference type="NCBI Taxonomy" id="2816459"/>
    <lineage>
        <taxon>Viruses</taxon>
        <taxon>Duplodnaviria</taxon>
        <taxon>Heunggongvirae</taxon>
        <taxon>Uroviricota</taxon>
        <taxon>Caudoviricetes</taxon>
        <taxon>Herelleviridae</taxon>
        <taxon>Brockvirinae</taxon>
        <taxon>Kochikohdavirus</taxon>
        <taxon>Kochikohdavirus mda2</taxon>
    </lineage>
</organism>
<dbReference type="EMBL" id="MW633168">
    <property type="protein sequence ID" value="QVW28109.1"/>
    <property type="molecule type" value="Genomic_DNA"/>
</dbReference>
<proteinExistence type="predicted"/>
<dbReference type="Proteomes" id="UP000828118">
    <property type="component" value="Segment"/>
</dbReference>
<accession>A0AAE7RFK3</accession>
<evidence type="ECO:0000313" key="2">
    <source>
        <dbReference type="Proteomes" id="UP000828118"/>
    </source>
</evidence>